<name>A0ABP8WC36_9MICO</name>
<protein>
    <recommendedName>
        <fullName evidence="1">VOC domain-containing protein</fullName>
    </recommendedName>
</protein>
<comment type="caution">
    <text evidence="2">The sequence shown here is derived from an EMBL/GenBank/DDBJ whole genome shotgun (WGS) entry which is preliminary data.</text>
</comment>
<dbReference type="PROSITE" id="PS51819">
    <property type="entry name" value="VOC"/>
    <property type="match status" value="1"/>
</dbReference>
<dbReference type="InterPro" id="IPR037523">
    <property type="entry name" value="VOC_core"/>
</dbReference>
<dbReference type="EMBL" id="BAABLM010000012">
    <property type="protein sequence ID" value="GAA4686087.1"/>
    <property type="molecule type" value="Genomic_DNA"/>
</dbReference>
<evidence type="ECO:0000313" key="2">
    <source>
        <dbReference type="EMBL" id="GAA4686087.1"/>
    </source>
</evidence>
<evidence type="ECO:0000313" key="3">
    <source>
        <dbReference type="Proteomes" id="UP001501295"/>
    </source>
</evidence>
<accession>A0ABP8WC36</accession>
<dbReference type="InterPro" id="IPR029068">
    <property type="entry name" value="Glyas_Bleomycin-R_OHBP_Dase"/>
</dbReference>
<dbReference type="SUPFAM" id="SSF54593">
    <property type="entry name" value="Glyoxalase/Bleomycin resistance protein/Dihydroxybiphenyl dioxygenase"/>
    <property type="match status" value="2"/>
</dbReference>
<keyword evidence="3" id="KW-1185">Reference proteome</keyword>
<dbReference type="RefSeq" id="WP_345377314.1">
    <property type="nucleotide sequence ID" value="NZ_BAABLM010000012.1"/>
</dbReference>
<proteinExistence type="predicted"/>
<gene>
    <name evidence="2" type="ORF">GCM10025780_35830</name>
</gene>
<evidence type="ECO:0000259" key="1">
    <source>
        <dbReference type="PROSITE" id="PS51819"/>
    </source>
</evidence>
<organism evidence="2 3">
    <name type="scientific">Frondihabitans cladoniiphilus</name>
    <dbReference type="NCBI Taxonomy" id="715785"/>
    <lineage>
        <taxon>Bacteria</taxon>
        <taxon>Bacillati</taxon>
        <taxon>Actinomycetota</taxon>
        <taxon>Actinomycetes</taxon>
        <taxon>Micrococcales</taxon>
        <taxon>Microbacteriaceae</taxon>
        <taxon>Frondihabitans</taxon>
    </lineage>
</organism>
<reference evidence="3" key="1">
    <citation type="journal article" date="2019" name="Int. J. Syst. Evol. Microbiol.">
        <title>The Global Catalogue of Microorganisms (GCM) 10K type strain sequencing project: providing services to taxonomists for standard genome sequencing and annotation.</title>
        <authorList>
            <consortium name="The Broad Institute Genomics Platform"/>
            <consortium name="The Broad Institute Genome Sequencing Center for Infectious Disease"/>
            <person name="Wu L."/>
            <person name="Ma J."/>
        </authorList>
    </citation>
    <scope>NUCLEOTIDE SEQUENCE [LARGE SCALE GENOMIC DNA]</scope>
    <source>
        <strain evidence="3">JCM 18956</strain>
    </source>
</reference>
<dbReference type="Proteomes" id="UP001501295">
    <property type="component" value="Unassembled WGS sequence"/>
</dbReference>
<feature type="domain" description="VOC" evidence="1">
    <location>
        <begin position="7"/>
        <end position="153"/>
    </location>
</feature>
<dbReference type="Gene3D" id="3.10.180.10">
    <property type="entry name" value="2,3-Dihydroxybiphenyl 1,2-Dioxygenase, domain 1"/>
    <property type="match status" value="1"/>
</dbReference>
<sequence>MFNPFPMMFHPTLIVDDLEEASAWFSRVFGRKPVRWEEKWDISLLNPTYPINYSYFFVLGDVSLDVLSPSLLVLPGDRAAVYPKGEGLSDMAWFTDGIEDVSQDLESNGFRTRDQEGTIIHDGAVPESNLVADCPMIWSLPDDTGLTYEFYTMGRRHWPKYSLLADPRLDPEWTPDRVVPGDPLGIVRCTRHVVLTEDPARARRLFVDVLHGGVVGDGFDADLDADFVDISYAKSTLRFATPRSGGIVDVLTGDPTHSDQYVGMTFDVVDAAAAERHLRSQGIETVPSEGGFRTVPATSKGVAWGFLPA</sequence>